<reference evidence="2 3" key="1">
    <citation type="journal article" date="2018" name="Genome Biol. Evol.">
        <title>Multiple Roots of Fruiting Body Formation in Amoebozoa.</title>
        <authorList>
            <person name="Hillmann F."/>
            <person name="Forbes G."/>
            <person name="Novohradska S."/>
            <person name="Ferling I."/>
            <person name="Riege K."/>
            <person name="Groth M."/>
            <person name="Westermann M."/>
            <person name="Marz M."/>
            <person name="Spaller T."/>
            <person name="Winckler T."/>
            <person name="Schaap P."/>
            <person name="Glockner G."/>
        </authorList>
    </citation>
    <scope>NUCLEOTIDE SEQUENCE [LARGE SCALE GENOMIC DNA]</scope>
    <source>
        <strain evidence="2 3">Jena</strain>
    </source>
</reference>
<gene>
    <name evidence="2" type="ORF">PROFUN_10278</name>
</gene>
<feature type="region of interest" description="Disordered" evidence="1">
    <location>
        <begin position="40"/>
        <end position="86"/>
    </location>
</feature>
<comment type="caution">
    <text evidence="2">The sequence shown here is derived from an EMBL/GenBank/DDBJ whole genome shotgun (WGS) entry which is preliminary data.</text>
</comment>
<feature type="compositionally biased region" description="Polar residues" evidence="1">
    <location>
        <begin position="553"/>
        <end position="562"/>
    </location>
</feature>
<accession>A0A2P6MRP4</accession>
<name>A0A2P6MRP4_9EUKA</name>
<feature type="region of interest" description="Disordered" evidence="1">
    <location>
        <begin position="445"/>
        <end position="464"/>
    </location>
</feature>
<organism evidence="2 3">
    <name type="scientific">Planoprotostelium fungivorum</name>
    <dbReference type="NCBI Taxonomy" id="1890364"/>
    <lineage>
        <taxon>Eukaryota</taxon>
        <taxon>Amoebozoa</taxon>
        <taxon>Evosea</taxon>
        <taxon>Variosea</taxon>
        <taxon>Cavosteliida</taxon>
        <taxon>Cavosteliaceae</taxon>
        <taxon>Planoprotostelium</taxon>
    </lineage>
</organism>
<evidence type="ECO:0000313" key="2">
    <source>
        <dbReference type="EMBL" id="PRP74380.1"/>
    </source>
</evidence>
<feature type="compositionally biased region" description="Basic and acidic residues" evidence="1">
    <location>
        <begin position="323"/>
        <end position="333"/>
    </location>
</feature>
<dbReference type="Proteomes" id="UP000241769">
    <property type="component" value="Unassembled WGS sequence"/>
</dbReference>
<dbReference type="AlphaFoldDB" id="A0A2P6MRP4"/>
<dbReference type="InParanoid" id="A0A2P6MRP4"/>
<proteinExistence type="predicted"/>
<feature type="compositionally biased region" description="Basic and acidic residues" evidence="1">
    <location>
        <begin position="522"/>
        <end position="543"/>
    </location>
</feature>
<feature type="region of interest" description="Disordered" evidence="1">
    <location>
        <begin position="521"/>
        <end position="570"/>
    </location>
</feature>
<feature type="compositionally biased region" description="Acidic residues" evidence="1">
    <location>
        <begin position="360"/>
        <end position="371"/>
    </location>
</feature>
<protein>
    <submittedName>
        <fullName evidence="2">Uncharacterized protein</fullName>
    </submittedName>
</protein>
<sequence>MLNNIEPEYEFDAPMSCDFNALHAESLPVDDWFEQRALVLNNRDETPQGPKPRPVSQITRSATKVTTKTSATTMKSATTTKSSTTRATTVKATAVKPTTLKSNTRPPVAPPKKEVTSKPAVKKSATIVKPPAIKKSTTLTAKLPSSNLTSIVKNVKPKVETRRPAGELRTMQKTLSTKITQATTKTTTRVAVNTVKTSTSIRPAPIITKTATTTSKTLFRKTDVKQVEKKATIGARSTLKDTKHRVITVPKSPQFATSRRRLRAPAESTEERQLKEMEATRALRNLKSGKRSGTTLVSPKATKRATLKTVNRVYSLDSSSLMKTDEPPKDKTKSVVISDADGITSPPRPVVNEVPPLPSDGDEWSESDEEEPQKRQAYATASDKFRVKGSSYRQTNRLHVNMKKSSSSRESVSKIVAHIAGLTNPNDVEKRARDCLARMPKDSPKMFKARPLRPSILHGPPSGIPIMPPAKLTIPTSPVFNTKTRSLLHQTLNHNAISVVKMQSRGLSVLSNGCTLGSPTRCKGEEKRAEGVENEPHSPEARRQLSRTMPVLSMNSPQSPSAQAKRLRLL</sequence>
<evidence type="ECO:0000313" key="3">
    <source>
        <dbReference type="Proteomes" id="UP000241769"/>
    </source>
</evidence>
<feature type="compositionally biased region" description="Low complexity" evidence="1">
    <location>
        <begin position="59"/>
        <end position="86"/>
    </location>
</feature>
<feature type="region of interest" description="Disordered" evidence="1">
    <location>
        <begin position="319"/>
        <end position="381"/>
    </location>
</feature>
<evidence type="ECO:0000256" key="1">
    <source>
        <dbReference type="SAM" id="MobiDB-lite"/>
    </source>
</evidence>
<dbReference type="STRING" id="1890364.A0A2P6MRP4"/>
<keyword evidence="3" id="KW-1185">Reference proteome</keyword>
<feature type="region of interest" description="Disordered" evidence="1">
    <location>
        <begin position="100"/>
        <end position="123"/>
    </location>
</feature>
<dbReference type="EMBL" id="MDYQ01000464">
    <property type="protein sequence ID" value="PRP74380.1"/>
    <property type="molecule type" value="Genomic_DNA"/>
</dbReference>